<dbReference type="Proteomes" id="UP001437256">
    <property type="component" value="Unassembled WGS sequence"/>
</dbReference>
<feature type="region of interest" description="Disordered" evidence="1">
    <location>
        <begin position="145"/>
        <end position="223"/>
    </location>
</feature>
<evidence type="ECO:0000256" key="1">
    <source>
        <dbReference type="SAM" id="MobiDB-lite"/>
    </source>
</evidence>
<feature type="compositionally biased region" description="Pro residues" evidence="1">
    <location>
        <begin position="49"/>
        <end position="70"/>
    </location>
</feature>
<reference evidence="2 3" key="1">
    <citation type="submission" date="2024-05" db="EMBL/GenBank/DDBJ databases">
        <title>A draft genome resource for the thread blight pathogen Marasmius tenuissimus strain MS-2.</title>
        <authorList>
            <person name="Yulfo-Soto G.E."/>
            <person name="Baruah I.K."/>
            <person name="Amoako-Attah I."/>
            <person name="Bukari Y."/>
            <person name="Meinhardt L.W."/>
            <person name="Bailey B.A."/>
            <person name="Cohen S.P."/>
        </authorList>
    </citation>
    <scope>NUCLEOTIDE SEQUENCE [LARGE SCALE GENOMIC DNA]</scope>
    <source>
        <strain evidence="2 3">MS-2</strain>
    </source>
</reference>
<accession>A0ABR2ZP68</accession>
<evidence type="ECO:0000313" key="3">
    <source>
        <dbReference type="Proteomes" id="UP001437256"/>
    </source>
</evidence>
<keyword evidence="3" id="KW-1185">Reference proteome</keyword>
<comment type="caution">
    <text evidence="2">The sequence shown here is derived from an EMBL/GenBank/DDBJ whole genome shotgun (WGS) entry which is preliminary data.</text>
</comment>
<evidence type="ECO:0000313" key="2">
    <source>
        <dbReference type="EMBL" id="KAL0062947.1"/>
    </source>
</evidence>
<feature type="compositionally biased region" description="Low complexity" evidence="1">
    <location>
        <begin position="166"/>
        <end position="216"/>
    </location>
</feature>
<feature type="region of interest" description="Disordered" evidence="1">
    <location>
        <begin position="1"/>
        <end position="70"/>
    </location>
</feature>
<protein>
    <submittedName>
        <fullName evidence="2">Uncharacterized protein</fullName>
    </submittedName>
</protein>
<sequence length="394" mass="42857">MSNSINPPALNSNSQDTPDGTNTTGVASGPVLEPANGPPPPIDIVGGPPAVPPEPQVPNFPPPAYQEAVDPPPAARATMKILKDQEKWLVTHMWPKYWYALEDKQQRQKKGAKRDWCLANVVDPFRAQFPSATQRQVVHDWFTNRARETHANRKPKPSDPDSLTDTPQNTAAAVTAATAAQTDAATSTHSATHTNLTPQADTPTSAPAAASSTASPNWKPRAVNSQTMFSEKLKDDIHTKAKARCPGKGGGDYLAARQAVITEMFNALTNDQKKVYEDEATIANNNWMFKPPPEHISENQQILVAHVVSSLSALIGDDWGHCGDVSFVVHTIKPSQDSGMEVEMITVAANSRKGFEIATENEPQYQEFFLDPLKRWVKREGKQKDSRGSTGSAA</sequence>
<feature type="compositionally biased region" description="Basic and acidic residues" evidence="1">
    <location>
        <begin position="145"/>
        <end position="159"/>
    </location>
</feature>
<dbReference type="EMBL" id="JBBXMP010000091">
    <property type="protein sequence ID" value="KAL0062947.1"/>
    <property type="molecule type" value="Genomic_DNA"/>
</dbReference>
<organism evidence="2 3">
    <name type="scientific">Marasmius tenuissimus</name>
    <dbReference type="NCBI Taxonomy" id="585030"/>
    <lineage>
        <taxon>Eukaryota</taxon>
        <taxon>Fungi</taxon>
        <taxon>Dikarya</taxon>
        <taxon>Basidiomycota</taxon>
        <taxon>Agaricomycotina</taxon>
        <taxon>Agaricomycetes</taxon>
        <taxon>Agaricomycetidae</taxon>
        <taxon>Agaricales</taxon>
        <taxon>Marasmiineae</taxon>
        <taxon>Marasmiaceae</taxon>
        <taxon>Marasmius</taxon>
    </lineage>
</organism>
<proteinExistence type="predicted"/>
<feature type="compositionally biased region" description="Polar residues" evidence="1">
    <location>
        <begin position="1"/>
        <end position="26"/>
    </location>
</feature>
<gene>
    <name evidence="2" type="ORF">AAF712_010168</name>
</gene>
<name>A0ABR2ZP68_9AGAR</name>